<sequence>MLFLLLIVSIIILLLCIAIAYFFSNLILFPRKVQYEETYRRSIESGEIDAHVFEQKEKQEWFIDSYHGYKIHGMFFPQDGSKKIMIIAHGITWSLFGSFKYVEMFQKRGFSVLLCDHRFHGLSGGSHTSFGFYEKDDLKAWVDYIEERFGSGMFIGLLGESLGAASALQYVNKDSRVSFCIADCAFSDLTSLLKLRLLLDFKLNIYPLIYLTSFITRLRFGWDFTEISPIRGLEKTRTPILFIHGQEDDFIPLQMTVDMFKRKKGQKELYLVPKAGHAQAFLADPKGYETKVIEFIKEIELIVRGDGDGRKIELGG</sequence>
<dbReference type="EMBL" id="JBHLVO010000014">
    <property type="protein sequence ID" value="MFC0272897.1"/>
    <property type="molecule type" value="Genomic_DNA"/>
</dbReference>
<dbReference type="PANTHER" id="PTHR43358">
    <property type="entry name" value="ALPHA/BETA-HYDROLASE"/>
    <property type="match status" value="1"/>
</dbReference>
<name>A0ABV6GGT8_9BACI</name>
<dbReference type="Pfam" id="PF00561">
    <property type="entry name" value="Abhydrolase_1"/>
    <property type="match status" value="1"/>
</dbReference>
<dbReference type="GO" id="GO:0016787">
    <property type="term" value="F:hydrolase activity"/>
    <property type="evidence" value="ECO:0007669"/>
    <property type="project" value="UniProtKB-KW"/>
</dbReference>
<dbReference type="PANTHER" id="PTHR43358:SF5">
    <property type="entry name" value="EXPORTED PROTEIN"/>
    <property type="match status" value="1"/>
</dbReference>
<proteinExistence type="predicted"/>
<dbReference type="Proteomes" id="UP001589854">
    <property type="component" value="Unassembled WGS sequence"/>
</dbReference>
<dbReference type="InterPro" id="IPR000073">
    <property type="entry name" value="AB_hydrolase_1"/>
</dbReference>
<dbReference type="SUPFAM" id="SSF53474">
    <property type="entry name" value="alpha/beta-Hydrolases"/>
    <property type="match status" value="1"/>
</dbReference>
<feature type="domain" description="AB hydrolase-1" evidence="1">
    <location>
        <begin position="84"/>
        <end position="204"/>
    </location>
</feature>
<dbReference type="Gene3D" id="3.40.50.1820">
    <property type="entry name" value="alpha/beta hydrolase"/>
    <property type="match status" value="1"/>
</dbReference>
<reference evidence="2 3" key="1">
    <citation type="submission" date="2024-09" db="EMBL/GenBank/DDBJ databases">
        <authorList>
            <person name="Sun Q."/>
            <person name="Mori K."/>
        </authorList>
    </citation>
    <scope>NUCLEOTIDE SEQUENCE [LARGE SCALE GENOMIC DNA]</scope>
    <source>
        <strain evidence="2 3">CCM 7228</strain>
    </source>
</reference>
<dbReference type="RefSeq" id="WP_378935664.1">
    <property type="nucleotide sequence ID" value="NZ_JBHLVO010000014.1"/>
</dbReference>
<evidence type="ECO:0000313" key="2">
    <source>
        <dbReference type="EMBL" id="MFC0272897.1"/>
    </source>
</evidence>
<comment type="caution">
    <text evidence="2">The sequence shown here is derived from an EMBL/GenBank/DDBJ whole genome shotgun (WGS) entry which is preliminary data.</text>
</comment>
<accession>A0ABV6GGT8</accession>
<evidence type="ECO:0000259" key="1">
    <source>
        <dbReference type="Pfam" id="PF00561"/>
    </source>
</evidence>
<dbReference type="InterPro" id="IPR029058">
    <property type="entry name" value="AB_hydrolase_fold"/>
</dbReference>
<keyword evidence="2" id="KW-0378">Hydrolase</keyword>
<protein>
    <submittedName>
        <fullName evidence="2">Alpha/beta hydrolase</fullName>
    </submittedName>
</protein>
<keyword evidence="3" id="KW-1185">Reference proteome</keyword>
<evidence type="ECO:0000313" key="3">
    <source>
        <dbReference type="Proteomes" id="UP001589854"/>
    </source>
</evidence>
<organism evidence="2 3">
    <name type="scientific">Metabacillus herbersteinensis</name>
    <dbReference type="NCBI Taxonomy" id="283816"/>
    <lineage>
        <taxon>Bacteria</taxon>
        <taxon>Bacillati</taxon>
        <taxon>Bacillota</taxon>
        <taxon>Bacilli</taxon>
        <taxon>Bacillales</taxon>
        <taxon>Bacillaceae</taxon>
        <taxon>Metabacillus</taxon>
    </lineage>
</organism>
<gene>
    <name evidence="2" type="ORF">ACFFIX_15825</name>
</gene>
<dbReference type="InterPro" id="IPR052920">
    <property type="entry name" value="DNA-binding_regulatory"/>
</dbReference>